<name>A0A450S9Z4_9GAMM</name>
<proteinExistence type="predicted"/>
<evidence type="ECO:0000313" key="2">
    <source>
        <dbReference type="EMBL" id="VFJ48925.1"/>
    </source>
</evidence>
<gene>
    <name evidence="2" type="ORF">BECKDK2373C_GA0170839_102326</name>
</gene>
<dbReference type="AlphaFoldDB" id="A0A450S9Z4"/>
<evidence type="ECO:0000256" key="1">
    <source>
        <dbReference type="SAM" id="MobiDB-lite"/>
    </source>
</evidence>
<accession>A0A450S9Z4</accession>
<protein>
    <submittedName>
        <fullName evidence="2">Uncharacterized protein</fullName>
    </submittedName>
</protein>
<dbReference type="EMBL" id="CAADEY010000023">
    <property type="protein sequence ID" value="VFJ48925.1"/>
    <property type="molecule type" value="Genomic_DNA"/>
</dbReference>
<feature type="region of interest" description="Disordered" evidence="1">
    <location>
        <begin position="147"/>
        <end position="166"/>
    </location>
</feature>
<reference evidence="2" key="1">
    <citation type="submission" date="2019-02" db="EMBL/GenBank/DDBJ databases">
        <authorList>
            <person name="Gruber-Vodicka R. H."/>
            <person name="Seah K. B. B."/>
        </authorList>
    </citation>
    <scope>NUCLEOTIDE SEQUENCE</scope>
    <source>
        <strain evidence="2">BECK_DK161</strain>
    </source>
</reference>
<sequence>MFGIAVFRPYRAEPAPNPIRERLPLAVWILPRCGAKRMNKMFLRGKSLVGWAKAPFGTFVVDAKLSGAVPIMDTLMDTALRYALREKLPLRRAALPAAVFPDALLRNPETLFFRYVEKLHEDPIVGRQPATTASGIRFRPDRVWEEEPFSTHKSGHRDGLPPHGERKPTHVVAHGILIFLIPEGYNIV</sequence>
<feature type="compositionally biased region" description="Basic and acidic residues" evidence="1">
    <location>
        <begin position="156"/>
        <end position="166"/>
    </location>
</feature>
<organism evidence="2">
    <name type="scientific">Candidatus Kentrum sp. DK</name>
    <dbReference type="NCBI Taxonomy" id="2126562"/>
    <lineage>
        <taxon>Bacteria</taxon>
        <taxon>Pseudomonadati</taxon>
        <taxon>Pseudomonadota</taxon>
        <taxon>Gammaproteobacteria</taxon>
        <taxon>Candidatus Kentrum</taxon>
    </lineage>
</organism>